<reference evidence="1 2" key="1">
    <citation type="submission" date="2018-08" db="EMBL/GenBank/DDBJ databases">
        <title>Genomic Encyclopedia of Archaeal and Bacterial Type Strains, Phase II (KMG-II): from individual species to whole genera.</title>
        <authorList>
            <person name="Goeker M."/>
        </authorList>
    </citation>
    <scope>NUCLEOTIDE SEQUENCE [LARGE SCALE GENOMIC DNA]</scope>
    <source>
        <strain evidence="1 2">DSM 17099</strain>
    </source>
</reference>
<evidence type="ECO:0000313" key="1">
    <source>
        <dbReference type="EMBL" id="REF72289.1"/>
    </source>
</evidence>
<sequence>MTILDPQLMAERAPALIEENLRLRDLVRRMTEQLAHLGNSELLVEARKVLADQV</sequence>
<comment type="caution">
    <text evidence="1">The sequence shown here is derived from an EMBL/GenBank/DDBJ whole genome shotgun (WGS) entry which is preliminary data.</text>
</comment>
<proteinExistence type="predicted"/>
<name>A0A3D9XZC3_PARVE</name>
<evidence type="ECO:0000313" key="2">
    <source>
        <dbReference type="Proteomes" id="UP000256941"/>
    </source>
</evidence>
<accession>A0A3D9XZC3</accession>
<organism evidence="1 2">
    <name type="scientific">Paracoccus versutus</name>
    <name type="common">Thiobacillus versutus</name>
    <dbReference type="NCBI Taxonomy" id="34007"/>
    <lineage>
        <taxon>Bacteria</taxon>
        <taxon>Pseudomonadati</taxon>
        <taxon>Pseudomonadota</taxon>
        <taxon>Alphaproteobacteria</taxon>
        <taxon>Rhodobacterales</taxon>
        <taxon>Paracoccaceae</taxon>
        <taxon>Paracoccus</taxon>
    </lineage>
</organism>
<dbReference type="EMBL" id="QTUJ01000001">
    <property type="protein sequence ID" value="REF72289.1"/>
    <property type="molecule type" value="Genomic_DNA"/>
</dbReference>
<dbReference type="Proteomes" id="UP000256941">
    <property type="component" value="Unassembled WGS sequence"/>
</dbReference>
<dbReference type="AlphaFoldDB" id="A0A3D9XZC3"/>
<dbReference type="RefSeq" id="WP_166435388.1">
    <property type="nucleotide sequence ID" value="NZ_CP038196.1"/>
</dbReference>
<gene>
    <name evidence="1" type="ORF">BDD41_0758</name>
</gene>
<protein>
    <submittedName>
        <fullName evidence="1">Uncharacterized protein</fullName>
    </submittedName>
</protein>